<gene>
    <name evidence="2" type="ORF">EXN66_Car005969</name>
</gene>
<sequence length="89" mass="9741">MDGEMRQQELEPEDRAAMKAFSLSPGPSVSLCHIPAVKGTVRSEGQGGGGHPLQPPPASTSTVKIPNRLLYQFTCFSNDRERRFIFSPP</sequence>
<keyword evidence="3" id="KW-1185">Reference proteome</keyword>
<dbReference type="AlphaFoldDB" id="A0A6G1PJ88"/>
<dbReference type="Proteomes" id="UP000503349">
    <property type="component" value="Chromosome 5"/>
</dbReference>
<reference evidence="3" key="2">
    <citation type="submission" date="2019-02" db="EMBL/GenBank/DDBJ databases">
        <title>Opniocepnalus argus Var Kimnra genome.</title>
        <authorList>
            <person name="Zhou C."/>
            <person name="Xiao S."/>
        </authorList>
    </citation>
    <scope>NUCLEOTIDE SEQUENCE [LARGE SCALE GENOMIC DNA]</scope>
</reference>
<dbReference type="EMBL" id="CM015716">
    <property type="protein sequence ID" value="KAF3690297.1"/>
    <property type="molecule type" value="Genomic_DNA"/>
</dbReference>
<evidence type="ECO:0000313" key="2">
    <source>
        <dbReference type="EMBL" id="KAF3690297.1"/>
    </source>
</evidence>
<feature type="region of interest" description="Disordered" evidence="1">
    <location>
        <begin position="40"/>
        <end position="62"/>
    </location>
</feature>
<accession>A0A6G1PJ88</accession>
<reference evidence="2 3" key="1">
    <citation type="submission" date="2019-02" db="EMBL/GenBank/DDBJ databases">
        <title>Opniocepnalus argus genome.</title>
        <authorList>
            <person name="Zhou C."/>
            <person name="Xiao S."/>
        </authorList>
    </citation>
    <scope>NUCLEOTIDE SEQUENCE [LARGE SCALE GENOMIC DNA]</scope>
    <source>
        <strain evidence="2">OARG1902GOOAL</strain>
        <tissue evidence="2">Muscle</tissue>
    </source>
</reference>
<evidence type="ECO:0000313" key="3">
    <source>
        <dbReference type="Proteomes" id="UP000503349"/>
    </source>
</evidence>
<protein>
    <submittedName>
        <fullName evidence="2">Uncharacterized protein</fullName>
    </submittedName>
</protein>
<organism evidence="2 3">
    <name type="scientific">Channa argus</name>
    <name type="common">Northern snakehead</name>
    <name type="synonym">Ophicephalus argus</name>
    <dbReference type="NCBI Taxonomy" id="215402"/>
    <lineage>
        <taxon>Eukaryota</taxon>
        <taxon>Metazoa</taxon>
        <taxon>Chordata</taxon>
        <taxon>Craniata</taxon>
        <taxon>Vertebrata</taxon>
        <taxon>Euteleostomi</taxon>
        <taxon>Actinopterygii</taxon>
        <taxon>Neopterygii</taxon>
        <taxon>Teleostei</taxon>
        <taxon>Neoteleostei</taxon>
        <taxon>Acanthomorphata</taxon>
        <taxon>Anabantaria</taxon>
        <taxon>Anabantiformes</taxon>
        <taxon>Channoidei</taxon>
        <taxon>Channidae</taxon>
        <taxon>Channa</taxon>
    </lineage>
</organism>
<proteinExistence type="predicted"/>
<evidence type="ECO:0000256" key="1">
    <source>
        <dbReference type="SAM" id="MobiDB-lite"/>
    </source>
</evidence>
<name>A0A6G1PJ88_CHAAH</name>